<dbReference type="AlphaFoldDB" id="A0A2M4CG88"/>
<dbReference type="EMBL" id="GGFJ01014787">
    <property type="protein sequence ID" value="MBW63928.1"/>
    <property type="molecule type" value="Transcribed_RNA"/>
</dbReference>
<reference evidence="2" key="1">
    <citation type="submission" date="2018-01" db="EMBL/GenBank/DDBJ databases">
        <title>An insight into the sialome of Amazonian anophelines.</title>
        <authorList>
            <person name="Ribeiro J.M."/>
            <person name="Scarpassa V."/>
            <person name="Calvo E."/>
        </authorList>
    </citation>
    <scope>NUCLEOTIDE SEQUENCE</scope>
    <source>
        <tissue evidence="2">Salivary glands</tissue>
    </source>
</reference>
<protein>
    <submittedName>
        <fullName evidence="2">Putative secreted protein</fullName>
    </submittedName>
</protein>
<organism evidence="2">
    <name type="scientific">Anopheles marajoara</name>
    <dbReference type="NCBI Taxonomy" id="58244"/>
    <lineage>
        <taxon>Eukaryota</taxon>
        <taxon>Metazoa</taxon>
        <taxon>Ecdysozoa</taxon>
        <taxon>Arthropoda</taxon>
        <taxon>Hexapoda</taxon>
        <taxon>Insecta</taxon>
        <taxon>Pterygota</taxon>
        <taxon>Neoptera</taxon>
        <taxon>Endopterygota</taxon>
        <taxon>Diptera</taxon>
        <taxon>Nematocera</taxon>
        <taxon>Culicoidea</taxon>
        <taxon>Culicidae</taxon>
        <taxon>Anophelinae</taxon>
        <taxon>Anopheles</taxon>
    </lineage>
</organism>
<evidence type="ECO:0000313" key="2">
    <source>
        <dbReference type="EMBL" id="MBW63928.1"/>
    </source>
</evidence>
<evidence type="ECO:0000256" key="1">
    <source>
        <dbReference type="SAM" id="MobiDB-lite"/>
    </source>
</evidence>
<feature type="region of interest" description="Disordered" evidence="1">
    <location>
        <begin position="15"/>
        <end position="40"/>
    </location>
</feature>
<name>A0A2M4CG88_9DIPT</name>
<accession>A0A2M4CG88</accession>
<sequence length="68" mass="7454">MVPPVVMATAAAATTTAGNATRGPGSGQHCTPRSVASRRQDAAERNFLQRYYELHPLHHHRLELYATL</sequence>
<proteinExistence type="predicted"/>